<proteinExistence type="predicted"/>
<gene>
    <name evidence="1" type="ORF">BCB44BAC_00827</name>
</gene>
<name>A0AAX2CDF5_9BACI</name>
<organism evidence="1 2">
    <name type="scientific">Bacillus cytotoxicus</name>
    <dbReference type="NCBI Taxonomy" id="580165"/>
    <lineage>
        <taxon>Bacteria</taxon>
        <taxon>Bacillati</taxon>
        <taxon>Bacillota</taxon>
        <taxon>Bacilli</taxon>
        <taxon>Bacillales</taxon>
        <taxon>Bacillaceae</taxon>
        <taxon>Bacillus</taxon>
        <taxon>Bacillus cereus group</taxon>
    </lineage>
</organism>
<evidence type="ECO:0000313" key="2">
    <source>
        <dbReference type="Proteomes" id="UP000242164"/>
    </source>
</evidence>
<protein>
    <submittedName>
        <fullName evidence="1">Uncharacterized protein</fullName>
    </submittedName>
</protein>
<sequence length="27" mass="3223">MTYQVEEIQRYCNENELQLLHILLSAA</sequence>
<dbReference type="Proteomes" id="UP000242164">
    <property type="component" value="Unassembled WGS sequence"/>
</dbReference>
<evidence type="ECO:0000313" key="1">
    <source>
        <dbReference type="EMBL" id="SCL85799.1"/>
    </source>
</evidence>
<dbReference type="AlphaFoldDB" id="A0AAX2CDF5"/>
<comment type="caution">
    <text evidence="1">The sequence shown here is derived from an EMBL/GenBank/DDBJ whole genome shotgun (WGS) entry which is preliminary data.</text>
</comment>
<dbReference type="EMBL" id="FMIK01000017">
    <property type="protein sequence ID" value="SCL85799.1"/>
    <property type="molecule type" value="Genomic_DNA"/>
</dbReference>
<reference evidence="1 2" key="1">
    <citation type="submission" date="2016-08" db="EMBL/GenBank/DDBJ databases">
        <authorList>
            <person name="Loux V."/>
            <person name="Rue O."/>
        </authorList>
    </citation>
    <scope>NUCLEOTIDE SEQUENCE [LARGE SCALE GENOMIC DNA]</scope>
    <source>
        <strain evidence="1 2">AFSSA_08CEB44bac</strain>
    </source>
</reference>
<accession>A0AAX2CDF5</accession>